<keyword evidence="4 10" id="KW-0813">Transport</keyword>
<keyword evidence="7" id="KW-0029">Amino-acid transport</keyword>
<proteinExistence type="inferred from homology"/>
<evidence type="ECO:0000256" key="1">
    <source>
        <dbReference type="ARBA" id="ARBA00003159"/>
    </source>
</evidence>
<keyword evidence="8 10" id="KW-1133">Transmembrane helix</keyword>
<accession>A0A916XUI1</accession>
<keyword evidence="9 10" id="KW-0472">Membrane</keyword>
<evidence type="ECO:0000259" key="11">
    <source>
        <dbReference type="PROSITE" id="PS50928"/>
    </source>
</evidence>
<feature type="transmembrane region" description="Helical" evidence="10">
    <location>
        <begin position="187"/>
        <end position="208"/>
    </location>
</feature>
<dbReference type="NCBIfam" id="TIGR01726">
    <property type="entry name" value="HEQRo_perm_3TM"/>
    <property type="match status" value="1"/>
</dbReference>
<dbReference type="RefSeq" id="WP_188849679.1">
    <property type="nucleotide sequence ID" value="NZ_BMJJ01000002.1"/>
</dbReference>
<reference evidence="12" key="1">
    <citation type="journal article" date="2014" name="Int. J. Syst. Evol. Microbiol.">
        <title>Complete genome sequence of Corynebacterium casei LMG S-19264T (=DSM 44701T), isolated from a smear-ripened cheese.</title>
        <authorList>
            <consortium name="US DOE Joint Genome Institute (JGI-PGF)"/>
            <person name="Walter F."/>
            <person name="Albersmeier A."/>
            <person name="Kalinowski J."/>
            <person name="Ruckert C."/>
        </authorList>
    </citation>
    <scope>NUCLEOTIDE SEQUENCE</scope>
    <source>
        <strain evidence="12">CGMCC 1.15493</strain>
    </source>
</reference>
<dbReference type="Proteomes" id="UP000613160">
    <property type="component" value="Unassembled WGS sequence"/>
</dbReference>
<gene>
    <name evidence="12" type="ORF">GCM10011335_12230</name>
</gene>
<evidence type="ECO:0000313" key="13">
    <source>
        <dbReference type="Proteomes" id="UP000613160"/>
    </source>
</evidence>
<dbReference type="EMBL" id="BMJJ01000002">
    <property type="protein sequence ID" value="GGD10859.1"/>
    <property type="molecule type" value="Genomic_DNA"/>
</dbReference>
<evidence type="ECO:0000256" key="3">
    <source>
        <dbReference type="ARBA" id="ARBA00010072"/>
    </source>
</evidence>
<dbReference type="GO" id="GO:0006865">
    <property type="term" value="P:amino acid transport"/>
    <property type="evidence" value="ECO:0007669"/>
    <property type="project" value="UniProtKB-KW"/>
</dbReference>
<dbReference type="PANTHER" id="PTHR30614:SF20">
    <property type="entry name" value="GLUTAMINE TRANSPORT SYSTEM PERMEASE PROTEIN GLNP"/>
    <property type="match status" value="1"/>
</dbReference>
<protein>
    <submittedName>
        <fullName evidence="12">Polar amino acid ABC transporter permease</fullName>
    </submittedName>
</protein>
<comment type="subcellular location">
    <subcellularLocation>
        <location evidence="2">Cell inner membrane</location>
        <topology evidence="2">Multi-pass membrane protein</topology>
    </subcellularLocation>
    <subcellularLocation>
        <location evidence="10">Cell membrane</location>
        <topology evidence="10">Multi-pass membrane protein</topology>
    </subcellularLocation>
</comment>
<keyword evidence="13" id="KW-1185">Reference proteome</keyword>
<keyword evidence="5" id="KW-1003">Cell membrane</keyword>
<feature type="transmembrane region" description="Helical" evidence="10">
    <location>
        <begin position="20"/>
        <end position="48"/>
    </location>
</feature>
<feature type="transmembrane region" description="Helical" evidence="10">
    <location>
        <begin position="87"/>
        <end position="104"/>
    </location>
</feature>
<dbReference type="InterPro" id="IPR010065">
    <property type="entry name" value="AA_ABC_transptr_permease_3TM"/>
</dbReference>
<dbReference type="GO" id="GO:0043190">
    <property type="term" value="C:ATP-binding cassette (ABC) transporter complex"/>
    <property type="evidence" value="ECO:0007669"/>
    <property type="project" value="InterPro"/>
</dbReference>
<dbReference type="CDD" id="cd06261">
    <property type="entry name" value="TM_PBP2"/>
    <property type="match status" value="1"/>
</dbReference>
<dbReference type="InterPro" id="IPR000515">
    <property type="entry name" value="MetI-like"/>
</dbReference>
<dbReference type="PROSITE" id="PS50928">
    <property type="entry name" value="ABC_TM1"/>
    <property type="match status" value="1"/>
</dbReference>
<dbReference type="InterPro" id="IPR043429">
    <property type="entry name" value="ArtM/GltK/GlnP/TcyL/YhdX-like"/>
</dbReference>
<dbReference type="InterPro" id="IPR035906">
    <property type="entry name" value="MetI-like_sf"/>
</dbReference>
<organism evidence="12 13">
    <name type="scientific">Aureimonas glaciei</name>
    <dbReference type="NCBI Taxonomy" id="1776957"/>
    <lineage>
        <taxon>Bacteria</taxon>
        <taxon>Pseudomonadati</taxon>
        <taxon>Pseudomonadota</taxon>
        <taxon>Alphaproteobacteria</taxon>
        <taxon>Hyphomicrobiales</taxon>
        <taxon>Aurantimonadaceae</taxon>
        <taxon>Aureimonas</taxon>
    </lineage>
</organism>
<evidence type="ECO:0000256" key="4">
    <source>
        <dbReference type="ARBA" id="ARBA00022448"/>
    </source>
</evidence>
<feature type="transmembrane region" description="Helical" evidence="10">
    <location>
        <begin position="60"/>
        <end position="81"/>
    </location>
</feature>
<dbReference type="PANTHER" id="PTHR30614">
    <property type="entry name" value="MEMBRANE COMPONENT OF AMINO ACID ABC TRANSPORTER"/>
    <property type="match status" value="1"/>
</dbReference>
<sequence>MDLFLANFANWDSLVTVWPLLMQGLGVTLQIVAVCLPLAAASGLLVGIAYSLSGPGLRRAIVVMIDLLRSFPALVLLVLIYYSLPALQIRISGFGAVVLALVINNTGYFGEIFRAGLVSIDKGQSEAAYALGFGRIRSMIWIILPQAARRVAAPLASNALELVKMTSIASIVAMPELLRSARVAQELTYNPTPLTAVAVIFFVLLWPFSRWVSVLERRAIIARG</sequence>
<comment type="similarity">
    <text evidence="3">Belongs to the binding-protein-dependent transport system permease family. HisMQ subfamily.</text>
</comment>
<evidence type="ECO:0000256" key="5">
    <source>
        <dbReference type="ARBA" id="ARBA00022475"/>
    </source>
</evidence>
<evidence type="ECO:0000256" key="7">
    <source>
        <dbReference type="ARBA" id="ARBA00022970"/>
    </source>
</evidence>
<dbReference type="AlphaFoldDB" id="A0A916XUI1"/>
<dbReference type="Pfam" id="PF00528">
    <property type="entry name" value="BPD_transp_1"/>
    <property type="match status" value="1"/>
</dbReference>
<keyword evidence="6 10" id="KW-0812">Transmembrane</keyword>
<comment type="function">
    <text evidence="1">Part of the binding-protein-dependent transport system for glutamine; probably responsible for the translocation of the substrate across the membrane.</text>
</comment>
<dbReference type="GO" id="GO:0022857">
    <property type="term" value="F:transmembrane transporter activity"/>
    <property type="evidence" value="ECO:0007669"/>
    <property type="project" value="InterPro"/>
</dbReference>
<feature type="domain" description="ABC transmembrane type-1" evidence="11">
    <location>
        <begin position="25"/>
        <end position="212"/>
    </location>
</feature>
<evidence type="ECO:0000256" key="2">
    <source>
        <dbReference type="ARBA" id="ARBA00004429"/>
    </source>
</evidence>
<evidence type="ECO:0000256" key="10">
    <source>
        <dbReference type="RuleBase" id="RU363032"/>
    </source>
</evidence>
<dbReference type="Gene3D" id="1.10.3720.10">
    <property type="entry name" value="MetI-like"/>
    <property type="match status" value="1"/>
</dbReference>
<evidence type="ECO:0000256" key="9">
    <source>
        <dbReference type="ARBA" id="ARBA00023136"/>
    </source>
</evidence>
<evidence type="ECO:0000256" key="6">
    <source>
        <dbReference type="ARBA" id="ARBA00022692"/>
    </source>
</evidence>
<reference evidence="12" key="2">
    <citation type="submission" date="2020-09" db="EMBL/GenBank/DDBJ databases">
        <authorList>
            <person name="Sun Q."/>
            <person name="Zhou Y."/>
        </authorList>
    </citation>
    <scope>NUCLEOTIDE SEQUENCE</scope>
    <source>
        <strain evidence="12">CGMCC 1.15493</strain>
    </source>
</reference>
<name>A0A916XUI1_9HYPH</name>
<evidence type="ECO:0000313" key="12">
    <source>
        <dbReference type="EMBL" id="GGD10859.1"/>
    </source>
</evidence>
<dbReference type="SUPFAM" id="SSF161098">
    <property type="entry name" value="MetI-like"/>
    <property type="match status" value="1"/>
</dbReference>
<evidence type="ECO:0000256" key="8">
    <source>
        <dbReference type="ARBA" id="ARBA00022989"/>
    </source>
</evidence>
<comment type="caution">
    <text evidence="12">The sequence shown here is derived from an EMBL/GenBank/DDBJ whole genome shotgun (WGS) entry which is preliminary data.</text>
</comment>